<accession>A0A2R8ABS2</accession>
<evidence type="ECO:0000313" key="3">
    <source>
        <dbReference type="Proteomes" id="UP000244932"/>
    </source>
</evidence>
<evidence type="ECO:0000256" key="1">
    <source>
        <dbReference type="SAM" id="MobiDB-lite"/>
    </source>
</evidence>
<gene>
    <name evidence="2" type="ORF">POI8812_01977</name>
</gene>
<keyword evidence="3" id="KW-1185">Reference proteome</keyword>
<dbReference type="AlphaFoldDB" id="A0A2R8ABS2"/>
<dbReference type="Proteomes" id="UP000244932">
    <property type="component" value="Unassembled WGS sequence"/>
</dbReference>
<evidence type="ECO:0000313" key="2">
    <source>
        <dbReference type="EMBL" id="SPF29661.1"/>
    </source>
</evidence>
<proteinExistence type="predicted"/>
<feature type="region of interest" description="Disordered" evidence="1">
    <location>
        <begin position="1"/>
        <end position="21"/>
    </location>
</feature>
<organism evidence="2 3">
    <name type="scientific">Pontivivens insulae</name>
    <dbReference type="NCBI Taxonomy" id="1639689"/>
    <lineage>
        <taxon>Bacteria</taxon>
        <taxon>Pseudomonadati</taxon>
        <taxon>Pseudomonadota</taxon>
        <taxon>Alphaproteobacteria</taxon>
        <taxon>Rhodobacterales</taxon>
        <taxon>Paracoccaceae</taxon>
        <taxon>Pontivivens</taxon>
    </lineage>
</organism>
<reference evidence="2 3" key="1">
    <citation type="submission" date="2018-03" db="EMBL/GenBank/DDBJ databases">
        <authorList>
            <person name="Keele B.F."/>
        </authorList>
    </citation>
    <scope>NUCLEOTIDE SEQUENCE [LARGE SCALE GENOMIC DNA]</scope>
    <source>
        <strain evidence="2 3">CeCT 8812</strain>
    </source>
</reference>
<sequence length="47" mass="5341">MGIHYASETNRGRAQRTTGKFTQRQLNVSTFKFALQFPEDTVPTHTA</sequence>
<dbReference type="EMBL" id="OMKW01000002">
    <property type="protein sequence ID" value="SPF29661.1"/>
    <property type="molecule type" value="Genomic_DNA"/>
</dbReference>
<protein>
    <submittedName>
        <fullName evidence="2">Uncharacterized protein</fullName>
    </submittedName>
</protein>
<name>A0A2R8ABS2_9RHOB</name>